<feature type="domain" description="RNA polymerase sigma-70 region 2" evidence="5">
    <location>
        <begin position="29"/>
        <end position="96"/>
    </location>
</feature>
<evidence type="ECO:0000313" key="7">
    <source>
        <dbReference type="EMBL" id="OGY96989.1"/>
    </source>
</evidence>
<evidence type="ECO:0000256" key="3">
    <source>
        <dbReference type="ARBA" id="ARBA00023082"/>
    </source>
</evidence>
<keyword evidence="2" id="KW-0805">Transcription regulation</keyword>
<feature type="domain" description="RNA polymerase sigma factor 70 region 4 type 2" evidence="6">
    <location>
        <begin position="127"/>
        <end position="178"/>
    </location>
</feature>
<evidence type="ECO:0000313" key="8">
    <source>
        <dbReference type="Proteomes" id="UP000176648"/>
    </source>
</evidence>
<dbReference type="GO" id="GO:0003677">
    <property type="term" value="F:DNA binding"/>
    <property type="evidence" value="ECO:0007669"/>
    <property type="project" value="InterPro"/>
</dbReference>
<dbReference type="InterPro" id="IPR014284">
    <property type="entry name" value="RNA_pol_sigma-70_dom"/>
</dbReference>
<reference evidence="7 8" key="1">
    <citation type="journal article" date="2016" name="Nat. Commun.">
        <title>Thousands of microbial genomes shed light on interconnected biogeochemical processes in an aquifer system.</title>
        <authorList>
            <person name="Anantharaman K."/>
            <person name="Brown C.T."/>
            <person name="Hug L.A."/>
            <person name="Sharon I."/>
            <person name="Castelle C.J."/>
            <person name="Probst A.J."/>
            <person name="Thomas B.C."/>
            <person name="Singh A."/>
            <person name="Wilkins M.J."/>
            <person name="Karaoz U."/>
            <person name="Brodie E.L."/>
            <person name="Williams K.H."/>
            <person name="Hubbard S.S."/>
            <person name="Banfield J.F."/>
        </authorList>
    </citation>
    <scope>NUCLEOTIDE SEQUENCE [LARGE SCALE GENOMIC DNA]</scope>
</reference>
<organism evidence="7 8">
    <name type="scientific">Candidatus Liptonbacteria bacterium GWB1_49_6</name>
    <dbReference type="NCBI Taxonomy" id="1798644"/>
    <lineage>
        <taxon>Bacteria</taxon>
        <taxon>Candidatus Liptoniibacteriota</taxon>
    </lineage>
</organism>
<accession>A0A1G2C893</accession>
<dbReference type="Gene3D" id="1.10.10.10">
    <property type="entry name" value="Winged helix-like DNA-binding domain superfamily/Winged helix DNA-binding domain"/>
    <property type="match status" value="1"/>
</dbReference>
<evidence type="ECO:0000256" key="1">
    <source>
        <dbReference type="ARBA" id="ARBA00010641"/>
    </source>
</evidence>
<evidence type="ECO:0000259" key="6">
    <source>
        <dbReference type="Pfam" id="PF08281"/>
    </source>
</evidence>
<keyword evidence="3" id="KW-0731">Sigma factor</keyword>
<evidence type="ECO:0000256" key="4">
    <source>
        <dbReference type="ARBA" id="ARBA00023163"/>
    </source>
</evidence>
<dbReference type="GO" id="GO:0006352">
    <property type="term" value="P:DNA-templated transcription initiation"/>
    <property type="evidence" value="ECO:0007669"/>
    <property type="project" value="InterPro"/>
</dbReference>
<evidence type="ECO:0008006" key="9">
    <source>
        <dbReference type="Google" id="ProtNLM"/>
    </source>
</evidence>
<dbReference type="SUPFAM" id="SSF88659">
    <property type="entry name" value="Sigma3 and sigma4 domains of RNA polymerase sigma factors"/>
    <property type="match status" value="1"/>
</dbReference>
<dbReference type="Pfam" id="PF04542">
    <property type="entry name" value="Sigma70_r2"/>
    <property type="match status" value="1"/>
</dbReference>
<dbReference type="SUPFAM" id="SSF88946">
    <property type="entry name" value="Sigma2 domain of RNA polymerase sigma factors"/>
    <property type="match status" value="1"/>
</dbReference>
<comment type="caution">
    <text evidence="7">The sequence shown here is derived from an EMBL/GenBank/DDBJ whole genome shotgun (WGS) entry which is preliminary data.</text>
</comment>
<dbReference type="GO" id="GO:0016987">
    <property type="term" value="F:sigma factor activity"/>
    <property type="evidence" value="ECO:0007669"/>
    <property type="project" value="UniProtKB-KW"/>
</dbReference>
<gene>
    <name evidence="7" type="ORF">A2122_01210</name>
</gene>
<dbReference type="PANTHER" id="PTHR43133">
    <property type="entry name" value="RNA POLYMERASE ECF-TYPE SIGMA FACTO"/>
    <property type="match status" value="1"/>
</dbReference>
<dbReference type="PANTHER" id="PTHR43133:SF57">
    <property type="entry name" value="RNA POLYMERASE SIGMA-70 FACTOR"/>
    <property type="match status" value="1"/>
</dbReference>
<keyword evidence="4" id="KW-0804">Transcription</keyword>
<dbReference type="InterPro" id="IPR036388">
    <property type="entry name" value="WH-like_DNA-bd_sf"/>
</dbReference>
<dbReference type="InterPro" id="IPR013324">
    <property type="entry name" value="RNA_pol_sigma_r3/r4-like"/>
</dbReference>
<dbReference type="Pfam" id="PF08281">
    <property type="entry name" value="Sigma70_r4_2"/>
    <property type="match status" value="1"/>
</dbReference>
<proteinExistence type="inferred from homology"/>
<sequence>MSPSLSFPDGEAYIVESAVKGEASAFGLLYDHYQPKIYRFVFIKVSRREDAEDLTHQVFLNAWQNITRYKNIGFPFSSWLYQIARNQVIDFYRTRKTEARIDDVAPEYFLSPAVAEFEIDQNIELTRVREAILKLKPDYQDVVIMRFVEELSPKEVAAAVKKSEGAVKLIQHRAIKQLKQLLQ</sequence>
<dbReference type="STRING" id="1798644.A2122_01210"/>
<dbReference type="AlphaFoldDB" id="A0A1G2C893"/>
<name>A0A1G2C893_9BACT</name>
<comment type="similarity">
    <text evidence="1">Belongs to the sigma-70 factor family. ECF subfamily.</text>
</comment>
<dbReference type="NCBIfam" id="TIGR02937">
    <property type="entry name" value="sigma70-ECF"/>
    <property type="match status" value="1"/>
</dbReference>
<dbReference type="EMBL" id="MHKU01000014">
    <property type="protein sequence ID" value="OGY96989.1"/>
    <property type="molecule type" value="Genomic_DNA"/>
</dbReference>
<evidence type="ECO:0000256" key="2">
    <source>
        <dbReference type="ARBA" id="ARBA00023015"/>
    </source>
</evidence>
<dbReference type="InterPro" id="IPR013249">
    <property type="entry name" value="RNA_pol_sigma70_r4_t2"/>
</dbReference>
<dbReference type="CDD" id="cd06171">
    <property type="entry name" value="Sigma70_r4"/>
    <property type="match status" value="1"/>
</dbReference>
<dbReference type="InterPro" id="IPR013325">
    <property type="entry name" value="RNA_pol_sigma_r2"/>
</dbReference>
<protein>
    <recommendedName>
        <fullName evidence="9">RNA polymerase subunit sigma-24</fullName>
    </recommendedName>
</protein>
<evidence type="ECO:0000259" key="5">
    <source>
        <dbReference type="Pfam" id="PF04542"/>
    </source>
</evidence>
<dbReference type="InterPro" id="IPR039425">
    <property type="entry name" value="RNA_pol_sigma-70-like"/>
</dbReference>
<dbReference type="InterPro" id="IPR007627">
    <property type="entry name" value="RNA_pol_sigma70_r2"/>
</dbReference>
<dbReference type="Gene3D" id="1.10.1740.10">
    <property type="match status" value="1"/>
</dbReference>
<dbReference type="Proteomes" id="UP000176648">
    <property type="component" value="Unassembled WGS sequence"/>
</dbReference>